<protein>
    <submittedName>
        <fullName evidence="1">Alkaline phosphatase family protein</fullName>
    </submittedName>
</protein>
<dbReference type="EMBL" id="JBHTHQ010000021">
    <property type="protein sequence ID" value="MFD0704923.1"/>
    <property type="molecule type" value="Genomic_DNA"/>
</dbReference>
<dbReference type="Gene3D" id="3.40.720.10">
    <property type="entry name" value="Alkaline Phosphatase, subunit A"/>
    <property type="match status" value="1"/>
</dbReference>
<evidence type="ECO:0000313" key="1">
    <source>
        <dbReference type="EMBL" id="MFD0704923.1"/>
    </source>
</evidence>
<dbReference type="SUPFAM" id="SSF53649">
    <property type="entry name" value="Alkaline phosphatase-like"/>
    <property type="match status" value="1"/>
</dbReference>
<proteinExistence type="predicted"/>
<dbReference type="Pfam" id="PF01663">
    <property type="entry name" value="Phosphodiest"/>
    <property type="match status" value="1"/>
</dbReference>
<keyword evidence="2" id="KW-1185">Reference proteome</keyword>
<dbReference type="RefSeq" id="WP_377938628.1">
    <property type="nucleotide sequence ID" value="NZ_JBHTHQ010000021.1"/>
</dbReference>
<comment type="caution">
    <text evidence="1">The sequence shown here is derived from an EMBL/GenBank/DDBJ whole genome shotgun (WGS) entry which is preliminary data.</text>
</comment>
<sequence>MGFSAGEHAELLQLQDVVRYDECNNQGRGGARHLSSVLPAVSAAIGSPISTAMHADAGLLRAELNFPKVDSAIVVLIDGMGFWNIVDRKGHAPYLRSLLSNRDNDTPISSCVPSTTVAAMGVFGTGTCPGLTGMTGYSQLHPQRREISQMIKFTGDINPEEFQRQSTIFEALRDNGVCATSVGLPQFAHSALTRAALRGSTYVAGSHPRARIDAAAQASYESGLTYLYIRDADKMGHQYGWDNQRWIGTFERIDSQLRSLASKAKPGTLIVITADHGMINSNPASRIDIAQHEQLKRDVELIGGEPRAVSLYLYSDVNPHDVKNRWLDYLGDKVAVYTKQEAIDAGIYGLVNEQTRHILGDIIVFANNDVTVVDSRTQQDMATRLPSVHGSMTAAELDIPLFVDIAE</sequence>
<dbReference type="InterPro" id="IPR017850">
    <property type="entry name" value="Alkaline_phosphatase_core_sf"/>
</dbReference>
<accession>A0ABW2Y7Y8</accession>
<name>A0ABW2Y7Y8_9BIFI</name>
<dbReference type="InterPro" id="IPR002591">
    <property type="entry name" value="Phosphodiest/P_Trfase"/>
</dbReference>
<dbReference type="PANTHER" id="PTHR10151">
    <property type="entry name" value="ECTONUCLEOTIDE PYROPHOSPHATASE/PHOSPHODIESTERASE"/>
    <property type="match status" value="1"/>
</dbReference>
<dbReference type="Proteomes" id="UP001597036">
    <property type="component" value="Unassembled WGS sequence"/>
</dbReference>
<organism evidence="1 2">
    <name type="scientific">Alloscardovia venturai</name>
    <dbReference type="NCBI Taxonomy" id="1769421"/>
    <lineage>
        <taxon>Bacteria</taxon>
        <taxon>Bacillati</taxon>
        <taxon>Actinomycetota</taxon>
        <taxon>Actinomycetes</taxon>
        <taxon>Bifidobacteriales</taxon>
        <taxon>Bifidobacteriaceae</taxon>
        <taxon>Alloscardovia</taxon>
    </lineage>
</organism>
<dbReference type="PANTHER" id="PTHR10151:SF120">
    <property type="entry name" value="BIS(5'-ADENOSYL)-TRIPHOSPHATASE"/>
    <property type="match status" value="1"/>
</dbReference>
<evidence type="ECO:0000313" key="2">
    <source>
        <dbReference type="Proteomes" id="UP001597036"/>
    </source>
</evidence>
<reference evidence="2" key="1">
    <citation type="journal article" date="2019" name="Int. J. Syst. Evol. Microbiol.">
        <title>The Global Catalogue of Microorganisms (GCM) 10K type strain sequencing project: providing services to taxonomists for standard genome sequencing and annotation.</title>
        <authorList>
            <consortium name="The Broad Institute Genomics Platform"/>
            <consortium name="The Broad Institute Genome Sequencing Center for Infectious Disease"/>
            <person name="Wu L."/>
            <person name="Ma J."/>
        </authorList>
    </citation>
    <scope>NUCLEOTIDE SEQUENCE [LARGE SCALE GENOMIC DNA]</scope>
    <source>
        <strain evidence="2">CCM 8604</strain>
    </source>
</reference>
<gene>
    <name evidence="1" type="ORF">ACFQY8_04080</name>
</gene>